<feature type="compositionally biased region" description="Low complexity" evidence="1">
    <location>
        <begin position="1"/>
        <end position="11"/>
    </location>
</feature>
<evidence type="ECO:0000313" key="4">
    <source>
        <dbReference type="Proteomes" id="UP000335636"/>
    </source>
</evidence>
<dbReference type="Proteomes" id="UP000662637">
    <property type="component" value="Unassembled WGS sequence"/>
</dbReference>
<dbReference type="Proteomes" id="UP000335636">
    <property type="component" value="Unassembled WGS sequence"/>
</dbReference>
<dbReference type="EMBL" id="CABDUW010001965">
    <property type="protein sequence ID" value="VTJ84843.1"/>
    <property type="molecule type" value="Genomic_DNA"/>
</dbReference>
<dbReference type="AlphaFoldDB" id="A0A5E4CSQ7"/>
<sequence length="57" mass="6255">MSSSESSSGGSYREITEQSPMAHQENVDQQVLLAQLVCQGVQDPKGPLVRLEKRVLL</sequence>
<reference evidence="3 4" key="1">
    <citation type="submission" date="2019-04" db="EMBL/GenBank/DDBJ databases">
        <authorList>
            <person name="Alioto T."/>
            <person name="Alioto T."/>
        </authorList>
    </citation>
    <scope>NUCLEOTIDE SEQUENCE [LARGE SCALE GENOMIC DNA]</scope>
</reference>
<accession>A0A5E4CSQ7</accession>
<evidence type="ECO:0000313" key="2">
    <source>
        <dbReference type="EMBL" id="KAF7472043.1"/>
    </source>
</evidence>
<feature type="region of interest" description="Disordered" evidence="1">
    <location>
        <begin position="1"/>
        <end position="26"/>
    </location>
</feature>
<evidence type="ECO:0000313" key="3">
    <source>
        <dbReference type="EMBL" id="VTJ84843.1"/>
    </source>
</evidence>
<keyword evidence="4" id="KW-1185">Reference proteome</keyword>
<dbReference type="EMBL" id="WJEC01006608">
    <property type="protein sequence ID" value="KAF7472043.1"/>
    <property type="molecule type" value="Genomic_DNA"/>
</dbReference>
<reference evidence="2" key="2">
    <citation type="submission" date="2020-08" db="EMBL/GenBank/DDBJ databases">
        <authorList>
            <person name="Shumante A."/>
            <person name="Zimin A.V."/>
            <person name="Puiu D."/>
            <person name="Salzberg S.L."/>
        </authorList>
    </citation>
    <scope>NUCLEOTIDE SEQUENCE</scope>
    <source>
        <strain evidence="2">WC2-LM</strain>
        <tissue evidence="2">Liver</tissue>
    </source>
</reference>
<name>A0A5E4CSQ7_MARMO</name>
<proteinExistence type="predicted"/>
<evidence type="ECO:0000256" key="1">
    <source>
        <dbReference type="SAM" id="MobiDB-lite"/>
    </source>
</evidence>
<gene>
    <name evidence="2" type="ORF">GHT09_016975</name>
    <name evidence="3" type="ORF">MONAX_5E027663</name>
</gene>
<protein>
    <submittedName>
        <fullName evidence="3">Uncharacterized protein</fullName>
    </submittedName>
</protein>
<organism evidence="3 4">
    <name type="scientific">Marmota monax</name>
    <name type="common">Woodchuck</name>
    <dbReference type="NCBI Taxonomy" id="9995"/>
    <lineage>
        <taxon>Eukaryota</taxon>
        <taxon>Metazoa</taxon>
        <taxon>Chordata</taxon>
        <taxon>Craniata</taxon>
        <taxon>Vertebrata</taxon>
        <taxon>Euteleostomi</taxon>
        <taxon>Mammalia</taxon>
        <taxon>Eutheria</taxon>
        <taxon>Euarchontoglires</taxon>
        <taxon>Glires</taxon>
        <taxon>Rodentia</taxon>
        <taxon>Sciuromorpha</taxon>
        <taxon>Sciuridae</taxon>
        <taxon>Xerinae</taxon>
        <taxon>Marmotini</taxon>
        <taxon>Marmota</taxon>
    </lineage>
</organism>